<reference evidence="2 3" key="1">
    <citation type="submission" date="2015-03" db="EMBL/GenBank/DDBJ databases">
        <title>Genome sequence of Kiloniella sp. P1-1, isolated from the gut microflora of Pacific white shrimp, Penaeus vannamei.</title>
        <authorList>
            <person name="Shao Z."/>
            <person name="Wang L."/>
            <person name="Li X."/>
        </authorList>
    </citation>
    <scope>NUCLEOTIDE SEQUENCE [LARGE SCALE GENOMIC DNA]</scope>
    <source>
        <strain evidence="2 3">P1-1</strain>
    </source>
</reference>
<evidence type="ECO:0000313" key="2">
    <source>
        <dbReference type="EMBL" id="KKJ76238.1"/>
    </source>
</evidence>
<comment type="caution">
    <text evidence="2">The sequence shown here is derived from an EMBL/GenBank/DDBJ whole genome shotgun (WGS) entry which is preliminary data.</text>
</comment>
<feature type="domain" description="Helicase ATP-binding" evidence="1">
    <location>
        <begin position="19"/>
        <end position="215"/>
    </location>
</feature>
<dbReference type="AlphaFoldDB" id="A0A0M2R9I5"/>
<dbReference type="InterPro" id="IPR014001">
    <property type="entry name" value="Helicase_ATP-bd"/>
</dbReference>
<gene>
    <name evidence="2" type="ORF">WH95_13500</name>
</gene>
<dbReference type="EMBL" id="LANI01000020">
    <property type="protein sequence ID" value="KKJ76238.1"/>
    <property type="molecule type" value="Genomic_DNA"/>
</dbReference>
<dbReference type="InterPro" id="IPR006935">
    <property type="entry name" value="Helicase/UvrB_N"/>
</dbReference>
<dbReference type="Pfam" id="PF04851">
    <property type="entry name" value="ResIII"/>
    <property type="match status" value="1"/>
</dbReference>
<dbReference type="GO" id="GO:0005524">
    <property type="term" value="F:ATP binding"/>
    <property type="evidence" value="ECO:0007669"/>
    <property type="project" value="InterPro"/>
</dbReference>
<dbReference type="SMART" id="SM00487">
    <property type="entry name" value="DEXDc"/>
    <property type="match status" value="1"/>
</dbReference>
<accession>A0A0M2R9I5</accession>
<sequence>MEDFVKVNYAQTGASQFSNEMGMRAMQARAFENRNAQHLLVKAPPASGKSRCLMFIGLDKLENQGIKKVIVAVPENSIGSSFKNTNLMEFGFFRDWEVKEEWNLCSTRGSASKVQALIRFMQSDDETLVCSHSTLRFAFDEIGAEPFDNCLLAVDEFHHVSADEGNKLGNLVRALIERDEAHIVAMTGSYFRGDTTPVLRPEDENKFTRVSYTYYEQLNGYEHLKTLGIGYHFYRGRYVDAIHEILDPKKKTIIHIPPPQAAAALGDKYYETDKVIDHLGKVLNQDSKTGFYNVKTKDGSVIKVADLVTEDGRDVVQEGLRNVKKPKDLDVIIALGMAKEGFDWIYCEHALTVGYRGSLTEVIQIIGRATRDAPDKPHAQFTNLIAEPDATQDRVTDAVNNMLKAIAASLLMEQVLAPNFKFKTHKGDDDIDGSRDTVEIETTGDGPEIAIKGFKEPSTERVRHIIENDIADLTAAIFQDDDVLRAAMNPNEIAPEVVNQVFIPKVIEKKYDDLTQEEVEEIRQHVVASAVMTNTNEEIDDDETKAKKDLGFVRLAEKFINIDDLDIDLIDSINPFQLAYEVMSRAIDEKVLSRIHQTITAKKIAMTEEEAVVLFPRIKKFQQENGRAPDLTSQNPMEKRMAEALAWIREAKRKKKAEQMAVGA</sequence>
<dbReference type="GO" id="GO:0016787">
    <property type="term" value="F:hydrolase activity"/>
    <property type="evidence" value="ECO:0007669"/>
    <property type="project" value="InterPro"/>
</dbReference>
<evidence type="ECO:0000259" key="1">
    <source>
        <dbReference type="SMART" id="SM00487"/>
    </source>
</evidence>
<dbReference type="CDD" id="cd18785">
    <property type="entry name" value="SF2_C"/>
    <property type="match status" value="1"/>
</dbReference>
<dbReference type="GO" id="GO:0003677">
    <property type="term" value="F:DNA binding"/>
    <property type="evidence" value="ECO:0007669"/>
    <property type="project" value="InterPro"/>
</dbReference>
<dbReference type="RefSeq" id="WP_046508182.1">
    <property type="nucleotide sequence ID" value="NZ_LANI01000020.1"/>
</dbReference>
<protein>
    <recommendedName>
        <fullName evidence="1">Helicase ATP-binding domain-containing protein</fullName>
    </recommendedName>
</protein>
<organism evidence="2 3">
    <name type="scientific">Kiloniella litopenaei</name>
    <dbReference type="NCBI Taxonomy" id="1549748"/>
    <lineage>
        <taxon>Bacteria</taxon>
        <taxon>Pseudomonadati</taxon>
        <taxon>Pseudomonadota</taxon>
        <taxon>Alphaproteobacteria</taxon>
        <taxon>Rhodospirillales</taxon>
        <taxon>Kiloniellaceae</taxon>
        <taxon>Kiloniella</taxon>
    </lineage>
</organism>
<dbReference type="Gene3D" id="3.40.50.300">
    <property type="entry name" value="P-loop containing nucleotide triphosphate hydrolases"/>
    <property type="match status" value="2"/>
</dbReference>
<keyword evidence="3" id="KW-1185">Reference proteome</keyword>
<dbReference type="OrthoDB" id="9803860at2"/>
<dbReference type="SUPFAM" id="SSF52540">
    <property type="entry name" value="P-loop containing nucleoside triphosphate hydrolases"/>
    <property type="match status" value="1"/>
</dbReference>
<name>A0A0M2R9I5_9PROT</name>
<dbReference type="STRING" id="1549748.WH95_13500"/>
<dbReference type="Proteomes" id="UP000034491">
    <property type="component" value="Unassembled WGS sequence"/>
</dbReference>
<dbReference type="InterPro" id="IPR027417">
    <property type="entry name" value="P-loop_NTPase"/>
</dbReference>
<proteinExistence type="predicted"/>
<evidence type="ECO:0000313" key="3">
    <source>
        <dbReference type="Proteomes" id="UP000034491"/>
    </source>
</evidence>
<dbReference type="PATRIC" id="fig|1549748.8.peg.1427"/>